<dbReference type="Pfam" id="PF10387">
    <property type="entry name" value="DUF2442"/>
    <property type="match status" value="1"/>
</dbReference>
<evidence type="ECO:0000313" key="1">
    <source>
        <dbReference type="EMBL" id="TCT20793.1"/>
    </source>
</evidence>
<name>A0A4R3N153_9GAMM</name>
<accession>A0A4R3N153</accession>
<reference evidence="1 2" key="1">
    <citation type="submission" date="2019-03" db="EMBL/GenBank/DDBJ databases">
        <title>Genomic Encyclopedia of Type Strains, Phase IV (KMG-IV): sequencing the most valuable type-strain genomes for metagenomic binning, comparative biology and taxonomic classification.</title>
        <authorList>
            <person name="Goeker M."/>
        </authorList>
    </citation>
    <scope>NUCLEOTIDE SEQUENCE [LARGE SCALE GENOMIC DNA]</scope>
    <source>
        <strain evidence="1 2">DSM 13587</strain>
    </source>
</reference>
<dbReference type="SUPFAM" id="SSF143880">
    <property type="entry name" value="NE0471 N-terminal domain-like"/>
    <property type="match status" value="1"/>
</dbReference>
<dbReference type="AlphaFoldDB" id="A0A4R3N153"/>
<dbReference type="InterPro" id="IPR018841">
    <property type="entry name" value="DUF2442"/>
</dbReference>
<dbReference type="OrthoDB" id="9803723at2"/>
<comment type="caution">
    <text evidence="1">The sequence shown here is derived from an EMBL/GenBank/DDBJ whole genome shotgun (WGS) entry which is preliminary data.</text>
</comment>
<dbReference type="EMBL" id="SMAO01000005">
    <property type="protein sequence ID" value="TCT20793.1"/>
    <property type="molecule type" value="Genomic_DNA"/>
</dbReference>
<dbReference type="Gene3D" id="3.30.2020.10">
    <property type="entry name" value="NE0471-like N-terminal domain"/>
    <property type="match status" value="1"/>
</dbReference>
<gene>
    <name evidence="1" type="ORF">EDC35_105237</name>
</gene>
<sequence length="102" mass="11906">MYWDVKFVNPLSDFRLYVEIEDGRSGVFDMKSYLDHGAFRELQNVHYFNQVCILFGALTWPNEQDIAPETLVDEMLPADSIAYDRVLQKLPPEGAQRYSEIE</sequence>
<dbReference type="Proteomes" id="UP000295717">
    <property type="component" value="Unassembled WGS sequence"/>
</dbReference>
<organism evidence="1 2">
    <name type="scientific">Thiobaca trueperi</name>
    <dbReference type="NCBI Taxonomy" id="127458"/>
    <lineage>
        <taxon>Bacteria</taxon>
        <taxon>Pseudomonadati</taxon>
        <taxon>Pseudomonadota</taxon>
        <taxon>Gammaproteobacteria</taxon>
        <taxon>Chromatiales</taxon>
        <taxon>Chromatiaceae</taxon>
        <taxon>Thiobaca</taxon>
    </lineage>
</organism>
<proteinExistence type="predicted"/>
<dbReference type="RefSeq" id="WP_132977395.1">
    <property type="nucleotide sequence ID" value="NZ_SMAO01000005.1"/>
</dbReference>
<protein>
    <submittedName>
        <fullName evidence="1">Uncharacterized protein DUF2442</fullName>
    </submittedName>
</protein>
<keyword evidence="2" id="KW-1185">Reference proteome</keyword>
<dbReference type="InterPro" id="IPR036782">
    <property type="entry name" value="NE0471-like_N"/>
</dbReference>
<evidence type="ECO:0000313" key="2">
    <source>
        <dbReference type="Proteomes" id="UP000295717"/>
    </source>
</evidence>